<feature type="domain" description="DUF4220" evidence="2">
    <location>
        <begin position="66"/>
        <end position="431"/>
    </location>
</feature>
<dbReference type="Pfam" id="PF13968">
    <property type="entry name" value="DUF4220"/>
    <property type="match status" value="1"/>
</dbReference>
<gene>
    <name evidence="3" type="ORF">LUZ62_021092</name>
</gene>
<feature type="transmembrane region" description="Helical" evidence="1">
    <location>
        <begin position="136"/>
        <end position="155"/>
    </location>
</feature>
<evidence type="ECO:0000259" key="2">
    <source>
        <dbReference type="Pfam" id="PF13968"/>
    </source>
</evidence>
<evidence type="ECO:0000313" key="4">
    <source>
        <dbReference type="Proteomes" id="UP001140206"/>
    </source>
</evidence>
<accession>A0AAV8GZ82</accession>
<sequence length="699" mass="80488">MIDSLHRLWSTWEIRVLVLTSLFLQIFLLTFANCRKHVVPIRMSQSTSSTCRARAPLAIIFHWLLWLAYLSADAVAIFAIGYLSNYDYNSQRSSDSGLRAQNQTKHLHMFWAPFLILHLGGQDTITALSIEDNELWMRHLLTLIFQVLLAIYVFCKSNPTEDGLWPAAIPMFIAGTVKYAERTLSLQQASMSGFWNSIDVPEPNPNHAKMMKEVRSNKAAGLPAEIIDVNRRQKESIVDLERQTGSRTNEEIGDTLDIGEVLHEAYRLFQMIKGLFVDLDLSRESWEASRRLFRVLKREDAYKIIEIELSLMHDMLHSKAALLHTWYGIASRAVTLVCIFTAFFIFLFLVHSKSVFPPNDIVITYMLLGGAVGLEIIAIFSVFVSAWTYGALKESGLFPIPRFMLWLVVKKTYFLKRSLWSDRMGQYSLITLSRKEKPCLSKILTCVGLKEHWYNYRYTTNIPVEEDIKILVFNELKSEINVAVSEHRGQWSLLREGYYYELSWSIETEFDKSILIWHIATDLLFHIADSSQRPQKGQQISNYMLFLLISRPFMLPAGIGKVRFKATCAEARNTLNPVMHNNDEALWRKTILQSYTEDDISATRYNSSMSVMFDGCRLARQLLKEFDNDSDRMWKLINSVWVEMLCFAANNCRGQFHAKQLSKGGEFLTTVWMLVAQLGLGDQFKVEMDTRAASLVVRK</sequence>
<name>A0AAV8GZ82_9POAL</name>
<proteinExistence type="predicted"/>
<dbReference type="AlphaFoldDB" id="A0AAV8GZ82"/>
<dbReference type="InterPro" id="IPR007658">
    <property type="entry name" value="DUF594"/>
</dbReference>
<organism evidence="3 4">
    <name type="scientific">Rhynchospora pubera</name>
    <dbReference type="NCBI Taxonomy" id="906938"/>
    <lineage>
        <taxon>Eukaryota</taxon>
        <taxon>Viridiplantae</taxon>
        <taxon>Streptophyta</taxon>
        <taxon>Embryophyta</taxon>
        <taxon>Tracheophyta</taxon>
        <taxon>Spermatophyta</taxon>
        <taxon>Magnoliopsida</taxon>
        <taxon>Liliopsida</taxon>
        <taxon>Poales</taxon>
        <taxon>Cyperaceae</taxon>
        <taxon>Cyperoideae</taxon>
        <taxon>Rhynchosporeae</taxon>
        <taxon>Rhynchospora</taxon>
    </lineage>
</organism>
<dbReference type="Proteomes" id="UP001140206">
    <property type="component" value="Chromosome 1"/>
</dbReference>
<feature type="transmembrane region" description="Helical" evidence="1">
    <location>
        <begin position="329"/>
        <end position="350"/>
    </location>
</feature>
<dbReference type="InterPro" id="IPR025315">
    <property type="entry name" value="DUF4220"/>
</dbReference>
<dbReference type="PANTHER" id="PTHR31325">
    <property type="entry name" value="OS01G0798800 PROTEIN-RELATED"/>
    <property type="match status" value="1"/>
</dbReference>
<evidence type="ECO:0000313" key="3">
    <source>
        <dbReference type="EMBL" id="KAJ4808526.1"/>
    </source>
</evidence>
<protein>
    <recommendedName>
        <fullName evidence="2">DUF4220 domain-containing protein</fullName>
    </recommendedName>
</protein>
<evidence type="ECO:0000256" key="1">
    <source>
        <dbReference type="SAM" id="Phobius"/>
    </source>
</evidence>
<dbReference type="Pfam" id="PF04578">
    <property type="entry name" value="DUF594"/>
    <property type="match status" value="1"/>
</dbReference>
<keyword evidence="1" id="KW-0812">Transmembrane</keyword>
<comment type="caution">
    <text evidence="3">The sequence shown here is derived from an EMBL/GenBank/DDBJ whole genome shotgun (WGS) entry which is preliminary data.</text>
</comment>
<keyword evidence="4" id="KW-1185">Reference proteome</keyword>
<keyword evidence="1" id="KW-0472">Membrane</keyword>
<feature type="transmembrane region" description="Helical" evidence="1">
    <location>
        <begin position="12"/>
        <end position="34"/>
    </location>
</feature>
<feature type="transmembrane region" description="Helical" evidence="1">
    <location>
        <begin position="362"/>
        <end position="392"/>
    </location>
</feature>
<dbReference type="EMBL" id="JAMFTS010000001">
    <property type="protein sequence ID" value="KAJ4808526.1"/>
    <property type="molecule type" value="Genomic_DNA"/>
</dbReference>
<feature type="transmembrane region" description="Helical" evidence="1">
    <location>
        <begin position="55"/>
        <end position="83"/>
    </location>
</feature>
<reference evidence="3" key="1">
    <citation type="submission" date="2022-08" db="EMBL/GenBank/DDBJ databases">
        <authorList>
            <person name="Marques A."/>
        </authorList>
    </citation>
    <scope>NUCLEOTIDE SEQUENCE</scope>
    <source>
        <strain evidence="3">RhyPub2mFocal</strain>
        <tissue evidence="3">Leaves</tissue>
    </source>
</reference>
<keyword evidence="1" id="KW-1133">Transmembrane helix</keyword>